<dbReference type="EMBL" id="BMUL01000002">
    <property type="protein sequence ID" value="GHA69395.1"/>
    <property type="molecule type" value="Genomic_DNA"/>
</dbReference>
<organism evidence="1 2">
    <name type="scientific">Streptomyces termitum</name>
    <dbReference type="NCBI Taxonomy" id="67368"/>
    <lineage>
        <taxon>Bacteria</taxon>
        <taxon>Bacillati</taxon>
        <taxon>Actinomycetota</taxon>
        <taxon>Actinomycetes</taxon>
        <taxon>Kitasatosporales</taxon>
        <taxon>Streptomycetaceae</taxon>
        <taxon>Streptomyces</taxon>
    </lineage>
</organism>
<gene>
    <name evidence="1" type="ORF">GCM10010305_09450</name>
</gene>
<dbReference type="AlphaFoldDB" id="A0A918W699"/>
<dbReference type="Proteomes" id="UP000644020">
    <property type="component" value="Unassembled WGS sequence"/>
</dbReference>
<evidence type="ECO:0000313" key="1">
    <source>
        <dbReference type="EMBL" id="GHA69395.1"/>
    </source>
</evidence>
<evidence type="ECO:0000313" key="2">
    <source>
        <dbReference type="Proteomes" id="UP000644020"/>
    </source>
</evidence>
<reference evidence="1" key="1">
    <citation type="journal article" date="2014" name="Int. J. Syst. Evol. Microbiol.">
        <title>Complete genome sequence of Corynebacterium casei LMG S-19264T (=DSM 44701T), isolated from a smear-ripened cheese.</title>
        <authorList>
            <consortium name="US DOE Joint Genome Institute (JGI-PGF)"/>
            <person name="Walter F."/>
            <person name="Albersmeier A."/>
            <person name="Kalinowski J."/>
            <person name="Ruckert C."/>
        </authorList>
    </citation>
    <scope>NUCLEOTIDE SEQUENCE</scope>
    <source>
        <strain evidence="1">JCM 4518</strain>
    </source>
</reference>
<dbReference type="RefSeq" id="WP_189975228.1">
    <property type="nucleotide sequence ID" value="NZ_BMUL01000002.1"/>
</dbReference>
<comment type="caution">
    <text evidence="1">The sequence shown here is derived from an EMBL/GenBank/DDBJ whole genome shotgun (WGS) entry which is preliminary data.</text>
</comment>
<accession>A0A918W699</accession>
<keyword evidence="2" id="KW-1185">Reference proteome</keyword>
<name>A0A918W699_9ACTN</name>
<reference evidence="1" key="2">
    <citation type="submission" date="2020-09" db="EMBL/GenBank/DDBJ databases">
        <authorList>
            <person name="Sun Q."/>
            <person name="Ohkuma M."/>
        </authorList>
    </citation>
    <scope>NUCLEOTIDE SEQUENCE</scope>
    <source>
        <strain evidence="1">JCM 4518</strain>
    </source>
</reference>
<protein>
    <submittedName>
        <fullName evidence="1">Uncharacterized protein</fullName>
    </submittedName>
</protein>
<sequence>MKTCRSTRRLPYAGLLVALYTAGAGEEEYPSRHEMVRRCELGEGHGDPHSAYLYAHDGGPELWARWEGEADEIRFVRLTPCEEGDPGLPPVHRSACAFPAGHACGHAWEDGEREQARE</sequence>
<proteinExistence type="predicted"/>